<gene>
    <name evidence="4" type="ORF">N7537_010376</name>
</gene>
<keyword evidence="3" id="KW-0812">Transmembrane</keyword>
<feature type="transmembrane region" description="Helical" evidence="3">
    <location>
        <begin position="200"/>
        <end position="220"/>
    </location>
</feature>
<feature type="transmembrane region" description="Helical" evidence="3">
    <location>
        <begin position="168"/>
        <end position="188"/>
    </location>
</feature>
<feature type="compositionally biased region" description="Basic and acidic residues" evidence="2">
    <location>
        <begin position="592"/>
        <end position="601"/>
    </location>
</feature>
<keyword evidence="1" id="KW-0813">Transport</keyword>
<dbReference type="CDD" id="cd06186">
    <property type="entry name" value="NOX_Duox_like_FAD_NADP"/>
    <property type="match status" value="1"/>
</dbReference>
<dbReference type="GeneID" id="81591672"/>
<evidence type="ECO:0000256" key="3">
    <source>
        <dbReference type="SAM" id="Phobius"/>
    </source>
</evidence>
<feature type="transmembrane region" description="Helical" evidence="3">
    <location>
        <begin position="226"/>
        <end position="247"/>
    </location>
</feature>
<dbReference type="PANTHER" id="PTHR32361">
    <property type="entry name" value="FERRIC/CUPRIC REDUCTASE TRANSMEMBRANE COMPONENT"/>
    <property type="match status" value="1"/>
</dbReference>
<evidence type="ECO:0008006" key="6">
    <source>
        <dbReference type="Google" id="ProtNLM"/>
    </source>
</evidence>
<organism evidence="4 5">
    <name type="scientific">Penicillium hordei</name>
    <dbReference type="NCBI Taxonomy" id="40994"/>
    <lineage>
        <taxon>Eukaryota</taxon>
        <taxon>Fungi</taxon>
        <taxon>Dikarya</taxon>
        <taxon>Ascomycota</taxon>
        <taxon>Pezizomycotina</taxon>
        <taxon>Eurotiomycetes</taxon>
        <taxon>Eurotiomycetidae</taxon>
        <taxon>Eurotiales</taxon>
        <taxon>Aspergillaceae</taxon>
        <taxon>Penicillium</taxon>
    </lineage>
</organism>
<dbReference type="GO" id="GO:0015677">
    <property type="term" value="P:copper ion import"/>
    <property type="evidence" value="ECO:0007669"/>
    <property type="project" value="TreeGrafter"/>
</dbReference>
<dbReference type="GO" id="GO:0005886">
    <property type="term" value="C:plasma membrane"/>
    <property type="evidence" value="ECO:0007669"/>
    <property type="project" value="TreeGrafter"/>
</dbReference>
<feature type="transmembrane region" description="Helical" evidence="3">
    <location>
        <begin position="142"/>
        <end position="162"/>
    </location>
</feature>
<evidence type="ECO:0000313" key="5">
    <source>
        <dbReference type="Proteomes" id="UP001213799"/>
    </source>
</evidence>
<evidence type="ECO:0000313" key="4">
    <source>
        <dbReference type="EMBL" id="KAJ5593472.1"/>
    </source>
</evidence>
<keyword evidence="5" id="KW-1185">Reference proteome</keyword>
<comment type="caution">
    <text evidence="4">The sequence shown here is derived from an EMBL/GenBank/DDBJ whole genome shotgun (WGS) entry which is preliminary data.</text>
</comment>
<feature type="transmembrane region" description="Helical" evidence="3">
    <location>
        <begin position="20"/>
        <end position="38"/>
    </location>
</feature>
<dbReference type="RefSeq" id="XP_056750098.1">
    <property type="nucleotide sequence ID" value="XM_056901430.1"/>
</dbReference>
<sequence length="619" mass="71150">MTPTTSRIHSWFIKTSIPDKYGLCVAVLIAIWLAYWFGRRCGHWVMRVRQVVSWRRLLQSPTPHILRWLDVSSWLQFAAIAIISSANMVAITLWTHSFVEVQKRAGSLAIIHLLALCTGFTFSLPADICHIERQTLAWIHRWFGRICVLYSLLHGSVIVSVARKSARTSASFVVPLLAACSLLFILPLMHAAFLRRHLQLVLKGHYMLAAIAMVALFYHLLDQGSVYRWVLLGGFCLWLTLSGAAFIKTMWRQKSWRGASQDAVARLSNGLLWLDISVPANWEMCPGQYVQLWLPRSKLPIFVQLPLFYVAYWENKNLHESSKRGCDAKVGGQSARILHLVTRPRPGLTARLAQDALNSPRSSMNFQVYVLGPFGRPDRFDEYGTVLFVVEDIGLFRALSYIRDLVLGSRERKNTIRKLEVLWQVEQDERSNLANQDWVRGRIQHILNLDHRDRGGFDILNFRIYCLGPRPKDASLFPNSTRIQYYFKPIRPREELTRYMEDQYGKMVVAVCAGPFIRETIVKTVRPRTSEDLRLVDLYLEPSFEWLGDRDKVMNTSAEAPVWSDRTTTHDGDRDEISDCASVLSESTLTPERPESNDEKWRKQKIAEGAPMRSRYIKA</sequence>
<dbReference type="InterPro" id="IPR039261">
    <property type="entry name" value="FNR_nucleotide-bd"/>
</dbReference>
<dbReference type="GO" id="GO:0006826">
    <property type="term" value="P:iron ion transport"/>
    <property type="evidence" value="ECO:0007669"/>
    <property type="project" value="TreeGrafter"/>
</dbReference>
<reference evidence="4" key="2">
    <citation type="submission" date="2023-01" db="EMBL/GenBank/DDBJ databases">
        <authorList>
            <person name="Petersen C."/>
        </authorList>
    </citation>
    <scope>NUCLEOTIDE SEQUENCE</scope>
    <source>
        <strain evidence="4">IBT 12815</strain>
    </source>
</reference>
<feature type="transmembrane region" description="Helical" evidence="3">
    <location>
        <begin position="74"/>
        <end position="96"/>
    </location>
</feature>
<proteinExistence type="predicted"/>
<dbReference type="Proteomes" id="UP001213799">
    <property type="component" value="Unassembled WGS sequence"/>
</dbReference>
<dbReference type="InterPro" id="IPR051410">
    <property type="entry name" value="Ferric/Cupric_Reductase"/>
</dbReference>
<dbReference type="AlphaFoldDB" id="A0AAD6DW15"/>
<dbReference type="EMBL" id="JAQJAE010000005">
    <property type="protein sequence ID" value="KAJ5593472.1"/>
    <property type="molecule type" value="Genomic_DNA"/>
</dbReference>
<dbReference type="PANTHER" id="PTHR32361:SF26">
    <property type="entry name" value="FAD-BINDING 8 DOMAIN-CONTAINING PROTEIN-RELATED"/>
    <property type="match status" value="1"/>
</dbReference>
<reference evidence="4" key="1">
    <citation type="journal article" date="2023" name="IMA Fungus">
        <title>Comparative genomic study of the Penicillium genus elucidates a diverse pangenome and 15 lateral gene transfer events.</title>
        <authorList>
            <person name="Petersen C."/>
            <person name="Sorensen T."/>
            <person name="Nielsen M.R."/>
            <person name="Sondergaard T.E."/>
            <person name="Sorensen J.L."/>
            <person name="Fitzpatrick D.A."/>
            <person name="Frisvad J.C."/>
            <person name="Nielsen K.L."/>
        </authorList>
    </citation>
    <scope>NUCLEOTIDE SEQUENCE</scope>
    <source>
        <strain evidence="4">IBT 12815</strain>
    </source>
</reference>
<evidence type="ECO:0000256" key="1">
    <source>
        <dbReference type="ARBA" id="ARBA00022448"/>
    </source>
</evidence>
<feature type="transmembrane region" description="Helical" evidence="3">
    <location>
        <begin position="108"/>
        <end position="130"/>
    </location>
</feature>
<name>A0AAD6DW15_9EURO</name>
<keyword evidence="3" id="KW-0472">Membrane</keyword>
<evidence type="ECO:0000256" key="2">
    <source>
        <dbReference type="SAM" id="MobiDB-lite"/>
    </source>
</evidence>
<feature type="region of interest" description="Disordered" evidence="2">
    <location>
        <begin position="582"/>
        <end position="605"/>
    </location>
</feature>
<keyword evidence="3" id="KW-1133">Transmembrane helix</keyword>
<dbReference type="Gene3D" id="3.40.50.80">
    <property type="entry name" value="Nucleotide-binding domain of ferredoxin-NADP reductase (FNR) module"/>
    <property type="match status" value="1"/>
</dbReference>
<accession>A0AAD6DW15</accession>
<dbReference type="GO" id="GO:0006879">
    <property type="term" value="P:intracellular iron ion homeostasis"/>
    <property type="evidence" value="ECO:0007669"/>
    <property type="project" value="TreeGrafter"/>
</dbReference>
<protein>
    <recommendedName>
        <fullName evidence="6">FAD-binding FR-type domain-containing protein</fullName>
    </recommendedName>
</protein>
<dbReference type="GO" id="GO:0000293">
    <property type="term" value="F:ferric-chelate reductase activity"/>
    <property type="evidence" value="ECO:0007669"/>
    <property type="project" value="TreeGrafter"/>
</dbReference>